<feature type="compositionally biased region" description="Polar residues" evidence="7">
    <location>
        <begin position="557"/>
        <end position="568"/>
    </location>
</feature>
<feature type="compositionally biased region" description="Polar residues" evidence="7">
    <location>
        <begin position="853"/>
        <end position="866"/>
    </location>
</feature>
<evidence type="ECO:0000256" key="7">
    <source>
        <dbReference type="SAM" id="MobiDB-lite"/>
    </source>
</evidence>
<comment type="similarity">
    <text evidence="2">Belongs to the SNF7 family.</text>
</comment>
<evidence type="ECO:0000313" key="9">
    <source>
        <dbReference type="EMBL" id="KAG0297759.1"/>
    </source>
</evidence>
<organism evidence="9 10">
    <name type="scientific">Linnemannia gamsii</name>
    <dbReference type="NCBI Taxonomy" id="64522"/>
    <lineage>
        <taxon>Eukaryota</taxon>
        <taxon>Fungi</taxon>
        <taxon>Fungi incertae sedis</taxon>
        <taxon>Mucoromycota</taxon>
        <taxon>Mortierellomycotina</taxon>
        <taxon>Mortierellomycetes</taxon>
        <taxon>Mortierellales</taxon>
        <taxon>Mortierellaceae</taxon>
        <taxon>Linnemannia</taxon>
    </lineage>
</organism>
<feature type="compositionally biased region" description="Polar residues" evidence="7">
    <location>
        <begin position="530"/>
        <end position="542"/>
    </location>
</feature>
<keyword evidence="8" id="KW-1133">Transmembrane helix</keyword>
<keyword evidence="6 8" id="KW-0472">Membrane</keyword>
<dbReference type="Pfam" id="PF03357">
    <property type="entry name" value="Snf7"/>
    <property type="match status" value="1"/>
</dbReference>
<feature type="region of interest" description="Disordered" evidence="7">
    <location>
        <begin position="852"/>
        <end position="892"/>
    </location>
</feature>
<proteinExistence type="inferred from homology"/>
<protein>
    <submittedName>
        <fullName evidence="9">Vacuolar protein sorting-associated protein 20</fullName>
    </submittedName>
</protein>
<feature type="compositionally biased region" description="Low complexity" evidence="7">
    <location>
        <begin position="569"/>
        <end position="583"/>
    </location>
</feature>
<dbReference type="PANTHER" id="PTHR22761:SF5">
    <property type="entry name" value="CHARGED MULTIVESICULAR BODY PROTEIN 6"/>
    <property type="match status" value="1"/>
</dbReference>
<reference evidence="9 10" key="1">
    <citation type="journal article" date="2020" name="Fungal Divers.">
        <title>Resolving the Mortierellaceae phylogeny through synthesis of multi-gene phylogenetics and phylogenomics.</title>
        <authorList>
            <person name="Vandepol N."/>
            <person name="Liber J."/>
            <person name="Desiro A."/>
            <person name="Na H."/>
            <person name="Kennedy M."/>
            <person name="Barry K."/>
            <person name="Grigoriev I.V."/>
            <person name="Miller A.N."/>
            <person name="O'Donnell K."/>
            <person name="Stajich J.E."/>
            <person name="Bonito G."/>
        </authorList>
    </citation>
    <scope>NUCLEOTIDE SEQUENCE [LARGE SCALE GENOMIC DNA]</scope>
    <source>
        <strain evidence="9 10">AD045</strain>
    </source>
</reference>
<accession>A0ABQ7KGK2</accession>
<feature type="region of interest" description="Disordered" evidence="7">
    <location>
        <begin position="313"/>
        <end position="341"/>
    </location>
</feature>
<feature type="region of interest" description="Disordered" evidence="7">
    <location>
        <begin position="177"/>
        <end position="212"/>
    </location>
</feature>
<dbReference type="Proteomes" id="UP001194696">
    <property type="component" value="Unassembled WGS sequence"/>
</dbReference>
<dbReference type="PANTHER" id="PTHR22761">
    <property type="entry name" value="CHARGED MULTIVESICULAR BODY PROTEIN"/>
    <property type="match status" value="1"/>
</dbReference>
<feature type="compositionally biased region" description="Gly residues" evidence="7">
    <location>
        <begin position="265"/>
        <end position="282"/>
    </location>
</feature>
<dbReference type="InterPro" id="IPR005024">
    <property type="entry name" value="Snf7_fam"/>
</dbReference>
<dbReference type="EMBL" id="JAAAIM010000023">
    <property type="protein sequence ID" value="KAG0297759.1"/>
    <property type="molecule type" value="Genomic_DNA"/>
</dbReference>
<name>A0ABQ7KGK2_9FUNG</name>
<dbReference type="Gene3D" id="1.10.287.1060">
    <property type="entry name" value="ESAT-6-like"/>
    <property type="match status" value="1"/>
</dbReference>
<evidence type="ECO:0000256" key="6">
    <source>
        <dbReference type="ARBA" id="ARBA00023136"/>
    </source>
</evidence>
<evidence type="ECO:0000256" key="2">
    <source>
        <dbReference type="ARBA" id="ARBA00006190"/>
    </source>
</evidence>
<evidence type="ECO:0000256" key="3">
    <source>
        <dbReference type="ARBA" id="ARBA00022448"/>
    </source>
</evidence>
<keyword evidence="5" id="KW-0653">Protein transport</keyword>
<gene>
    <name evidence="9" type="primary">VPS20</name>
    <name evidence="9" type="ORF">BGZ96_004950</name>
</gene>
<feature type="region of interest" description="Disordered" evidence="7">
    <location>
        <begin position="530"/>
        <end position="611"/>
    </location>
</feature>
<feature type="region of interest" description="Disordered" evidence="7">
    <location>
        <begin position="231"/>
        <end position="286"/>
    </location>
</feature>
<evidence type="ECO:0000256" key="4">
    <source>
        <dbReference type="ARBA" id="ARBA00022753"/>
    </source>
</evidence>
<evidence type="ECO:0000256" key="8">
    <source>
        <dbReference type="SAM" id="Phobius"/>
    </source>
</evidence>
<feature type="transmembrane region" description="Helical" evidence="8">
    <location>
        <begin position="354"/>
        <end position="381"/>
    </location>
</feature>
<sequence>MGNSTSKPAAAKITPHDRAILDLKVQRDKLRQYNKRLEGVVEKELKMAKGHLAKGEKQRALLALRRKKFQESLLEKTTMSIEQAMVEKQVFAGLAAGNQVLKELHKEMSLADVEKLMDETADSIAYQNEIDELLSTRLSVADEEDIERELDLMVEEETKAMLPNTPVSTLPEIEQQAVEEDEEPVPAKKVAGKNKKTANGPMLAYRRTTPPSQRLTQWLKAQSEADLLVETMASQGRRRDKMRKRQAAQRRRQHHGESSREEVDGAGGSSGNGAGGGGGGGGEYDEEMAMDDLWRRCQRQRPEDPATLVVHGAASSNDNNTSTHGATGTTGTASLDPDLSGTRIDREDMVAEKLWEYVVGWCLIGCIFVGAGLILCANFMFHDDPANTTPWTFEVDEGASLMDTVVANIMKAALGMQDFEDQLMEHGIFVFIVGINGFVLVRQRVFGRRREYEQELMRGGMVLPMDTGVKDVGGYDLEGKAVVVGREEQENEGDGEKFNEGKRDFYENLHLHQVVAQGVERFTTTDQVSLTQTSASTSNNETGAGAGGGGPIENMPGASTCSSNSDPRSGTSTTTPAATGGPALKETPTHHTKEPLVDEKKTAGGTGGAHDDDNAPDFATMSFLAWFNYLQVGILIIEFLQLFSFPLRELMEFYNQVEKTGAMYEGAKTILDVFKTTATANTGDGTTSSPSAANVNGGIGPGIYYNNGILSIGNNTLFDFNPRNSSTQDKKSAERPTFALEISEDDAARTGGSLSTAVLDQNDEDMEMLRKNISLQTQNATEGGVAHKIGGGVQKVGASVDWIKENLHSWLPNITALMDNNTVDGLESGRFEELKDNLLNAAVGVALQGFGGTNTSSSIDPNNGTTLPAGGDSRATKSPTDKMNGRTSNSGGDGDIVMQVVYNRQSTHMTGIFYGSGAVLRRLFWAGWLP</sequence>
<feature type="compositionally biased region" description="Basic residues" evidence="7">
    <location>
        <begin position="236"/>
        <end position="254"/>
    </location>
</feature>
<feature type="transmembrane region" description="Helical" evidence="8">
    <location>
        <begin position="623"/>
        <end position="643"/>
    </location>
</feature>
<feature type="compositionally biased region" description="Basic and acidic residues" evidence="7">
    <location>
        <begin position="587"/>
        <end position="602"/>
    </location>
</feature>
<keyword evidence="3" id="KW-0813">Transport</keyword>
<evidence type="ECO:0000256" key="5">
    <source>
        <dbReference type="ARBA" id="ARBA00022927"/>
    </source>
</evidence>
<keyword evidence="8" id="KW-0812">Transmembrane</keyword>
<comment type="caution">
    <text evidence="9">The sequence shown here is derived from an EMBL/GenBank/DDBJ whole genome shotgun (WGS) entry which is preliminary data.</text>
</comment>
<feature type="compositionally biased region" description="Low complexity" evidence="7">
    <location>
        <begin position="321"/>
        <end position="334"/>
    </location>
</feature>
<keyword evidence="10" id="KW-1185">Reference proteome</keyword>
<feature type="transmembrane region" description="Helical" evidence="8">
    <location>
        <begin position="423"/>
        <end position="441"/>
    </location>
</feature>
<comment type="subcellular location">
    <subcellularLocation>
        <location evidence="1">Endosome membrane</location>
    </subcellularLocation>
</comment>
<keyword evidence="4" id="KW-0967">Endosome</keyword>
<evidence type="ECO:0000256" key="1">
    <source>
        <dbReference type="ARBA" id="ARBA00004608"/>
    </source>
</evidence>
<evidence type="ECO:0000313" key="10">
    <source>
        <dbReference type="Proteomes" id="UP001194696"/>
    </source>
</evidence>